<dbReference type="Proteomes" id="UP000437638">
    <property type="component" value="Unassembled WGS sequence"/>
</dbReference>
<dbReference type="EMBL" id="WTKP01000006">
    <property type="protein sequence ID" value="MWJ28504.1"/>
    <property type="molecule type" value="Genomic_DNA"/>
</dbReference>
<sequence length="87" mass="10197">MTAYKMPARIRKHERDDPMQDTRKLRDFARTASRMAIKKQLECGVPVVYEKNGNLVEVSADKKERVIKELKPKKPFDLRAYLCQDSD</sequence>
<evidence type="ECO:0000313" key="2">
    <source>
        <dbReference type="EMBL" id="MWJ28504.1"/>
    </source>
</evidence>
<dbReference type="AlphaFoldDB" id="A0A7X3H176"/>
<name>A0A7X3H176_9GAMM</name>
<dbReference type="RefSeq" id="WP_160418862.1">
    <property type="nucleotide sequence ID" value="NZ_WTKP01000006.1"/>
</dbReference>
<comment type="caution">
    <text evidence="2">The sequence shown here is derived from an EMBL/GenBank/DDBJ whole genome shotgun (WGS) entry which is preliminary data.</text>
</comment>
<accession>A0A7X3H176</accession>
<keyword evidence="3" id="KW-1185">Reference proteome</keyword>
<organism evidence="2 3">
    <name type="scientific">Vreelandella zhuhanensis</name>
    <dbReference type="NCBI Taxonomy" id="2684210"/>
    <lineage>
        <taxon>Bacteria</taxon>
        <taxon>Pseudomonadati</taxon>
        <taxon>Pseudomonadota</taxon>
        <taxon>Gammaproteobacteria</taxon>
        <taxon>Oceanospirillales</taxon>
        <taxon>Halomonadaceae</taxon>
        <taxon>Vreelandella</taxon>
    </lineage>
</organism>
<reference evidence="2 3" key="1">
    <citation type="submission" date="2019-12" db="EMBL/GenBank/DDBJ databases">
        <title>Halomonas rutogse sp. nov. isolated from two lakes on Tibetan Plateau.</title>
        <authorList>
            <person name="Gao P."/>
        </authorList>
    </citation>
    <scope>NUCLEOTIDE SEQUENCE [LARGE SCALE GENOMIC DNA]</scope>
    <source>
        <strain evidence="2 3">ZH2S</strain>
    </source>
</reference>
<protein>
    <submittedName>
        <fullName evidence="2">Uncharacterized protein</fullName>
    </submittedName>
</protein>
<evidence type="ECO:0000256" key="1">
    <source>
        <dbReference type="SAM" id="MobiDB-lite"/>
    </source>
</evidence>
<proteinExistence type="predicted"/>
<gene>
    <name evidence="2" type="ORF">GPM19_09850</name>
</gene>
<feature type="region of interest" description="Disordered" evidence="1">
    <location>
        <begin position="1"/>
        <end position="20"/>
    </location>
</feature>
<evidence type="ECO:0000313" key="3">
    <source>
        <dbReference type="Proteomes" id="UP000437638"/>
    </source>
</evidence>